<organism evidence="2 3">
    <name type="scientific">Mycoplasmoides gallisepticum S6</name>
    <dbReference type="NCBI Taxonomy" id="1006581"/>
    <lineage>
        <taxon>Bacteria</taxon>
        <taxon>Bacillati</taxon>
        <taxon>Mycoplasmatota</taxon>
        <taxon>Mycoplasmoidales</taxon>
        <taxon>Mycoplasmoidaceae</taxon>
        <taxon>Mycoplasmoides</taxon>
    </lineage>
</organism>
<evidence type="ECO:0000259" key="1">
    <source>
        <dbReference type="Pfam" id="PF00535"/>
    </source>
</evidence>
<sequence>MLCYIINRIMSKLSIIYYLSQEVMNLKSSLNSLFSINNLKDHELIFINDDANESVIKIWQDELGKYSDLNYQIVNVSQSLGMSEAYNLGARIANGKFTLFTNQLIIFKPNFLDELSLAIEDLDEDVDLINFLIDEPAFYDQKKQLSNNKDKKLLVYDQFNIDLIAKHSLNFYDKVFKTKMLVDHKIKFNVTHYQPGIFILKVYGKAKKAAVLKTILTKRRKEINLNNNIYDVLFQINQFNQLKTYNEWNDSYDEKLEFCAIIMAFYHFVSLVINSNFSDKEKRNAIKIAKELVFRLYPKYEKNKFFQLIDNPNWKNYFIKFKPRLSWIQVKFDADK</sequence>
<dbReference type="RefSeq" id="WP_023893675.1">
    <property type="nucleotide sequence ID" value="NC_023030.2"/>
</dbReference>
<dbReference type="InterPro" id="IPR029044">
    <property type="entry name" value="Nucleotide-diphossugar_trans"/>
</dbReference>
<feature type="domain" description="Glycosyltransferase 2-like" evidence="1">
    <location>
        <begin position="25"/>
        <end position="146"/>
    </location>
</feature>
<evidence type="ECO:0000313" key="2">
    <source>
        <dbReference type="EMBL" id="AHB99658.1"/>
    </source>
</evidence>
<dbReference type="SUPFAM" id="SSF53448">
    <property type="entry name" value="Nucleotide-diphospho-sugar transferases"/>
    <property type="match status" value="1"/>
</dbReference>
<evidence type="ECO:0000313" key="3">
    <source>
        <dbReference type="Proteomes" id="UP000018735"/>
    </source>
</evidence>
<dbReference type="Proteomes" id="UP000018735">
    <property type="component" value="Chromosome"/>
</dbReference>
<dbReference type="EMBL" id="CP006916">
    <property type="protein sequence ID" value="AHB99658.1"/>
    <property type="molecule type" value="Genomic_DNA"/>
</dbReference>
<dbReference type="KEGG" id="mgz:GCW_02155"/>
<protein>
    <submittedName>
        <fullName evidence="2">Glycosyl transferase</fullName>
    </submittedName>
</protein>
<dbReference type="InterPro" id="IPR001173">
    <property type="entry name" value="Glyco_trans_2-like"/>
</dbReference>
<dbReference type="HOGENOM" id="CLU_825890_0_0_14"/>
<dbReference type="Pfam" id="PF00535">
    <property type="entry name" value="Glycos_transf_2"/>
    <property type="match status" value="1"/>
</dbReference>
<name>A0A0F6CKN6_MYCGL</name>
<gene>
    <name evidence="2" type="ORF">GCW_02155</name>
</gene>
<dbReference type="eggNOG" id="COG0463">
    <property type="taxonomic scope" value="Bacteria"/>
</dbReference>
<keyword evidence="2" id="KW-0808">Transferase</keyword>
<reference evidence="2 3" key="1">
    <citation type="journal article" date="2011" name="PLoS ONE">
        <title>Core proteome of the minimal cell: comparative proteomics of three mollicute species.</title>
        <authorList>
            <person name="Fisunov G.Y."/>
            <person name="Alexeev D.G."/>
            <person name="Bazaleev N.A."/>
            <person name="Ladygina V.G."/>
            <person name="Galyamina M.A."/>
            <person name="Kondratov I.G."/>
            <person name="Zhukova N.A."/>
            <person name="Serebryakova M.V."/>
            <person name="Demina I.A."/>
            <person name="Govorun V.M."/>
        </authorList>
    </citation>
    <scope>NUCLEOTIDE SEQUENCE [LARGE SCALE GENOMIC DNA]</scope>
    <source>
        <strain evidence="2 3">S6</strain>
    </source>
</reference>
<proteinExistence type="predicted"/>
<dbReference type="Gene3D" id="3.90.550.10">
    <property type="entry name" value="Spore Coat Polysaccharide Biosynthesis Protein SpsA, Chain A"/>
    <property type="match status" value="1"/>
</dbReference>
<dbReference type="GO" id="GO:0016740">
    <property type="term" value="F:transferase activity"/>
    <property type="evidence" value="ECO:0007669"/>
    <property type="project" value="UniProtKB-KW"/>
</dbReference>
<accession>A0A0F6CKN6</accession>
<dbReference type="AlphaFoldDB" id="A0A0F6CKN6"/>